<dbReference type="GO" id="GO:0009231">
    <property type="term" value="P:riboflavin biosynthetic process"/>
    <property type="evidence" value="ECO:0007669"/>
    <property type="project" value="UniProtKB-UniPathway"/>
</dbReference>
<evidence type="ECO:0000256" key="5">
    <source>
        <dbReference type="ARBA" id="ARBA00007417"/>
    </source>
</evidence>
<keyword evidence="11" id="KW-0560">Oxidoreductase</keyword>
<evidence type="ECO:0000313" key="11">
    <source>
        <dbReference type="EMBL" id="CAA6806462.1"/>
    </source>
</evidence>
<dbReference type="InterPro" id="IPR002734">
    <property type="entry name" value="RibDG_C"/>
</dbReference>
<dbReference type="UniPathway" id="UPA00275"/>
<feature type="domain" description="CMP/dCMP-type deaminase" evidence="10">
    <location>
        <begin position="1"/>
        <end position="138"/>
    </location>
</feature>
<protein>
    <recommendedName>
        <fullName evidence="8">Riboflavin biosynthesis protein RibD</fullName>
        <ecNumber evidence="7">1.1.1.193</ecNumber>
        <ecNumber evidence="6">3.5.4.26</ecNumber>
    </recommendedName>
</protein>
<evidence type="ECO:0000259" key="10">
    <source>
        <dbReference type="PROSITE" id="PS51747"/>
    </source>
</evidence>
<dbReference type="EC" id="1.1.1.193" evidence="7"/>
<evidence type="ECO:0000256" key="2">
    <source>
        <dbReference type="ARBA" id="ARBA00004882"/>
    </source>
</evidence>
<dbReference type="EMBL" id="CACVAW010000023">
    <property type="protein sequence ID" value="CAA6806462.1"/>
    <property type="molecule type" value="Genomic_DNA"/>
</dbReference>
<dbReference type="Gene3D" id="3.40.430.10">
    <property type="entry name" value="Dihydrofolate Reductase, subunit A"/>
    <property type="match status" value="1"/>
</dbReference>
<evidence type="ECO:0000256" key="1">
    <source>
        <dbReference type="ARBA" id="ARBA00002151"/>
    </source>
</evidence>
<comment type="pathway">
    <text evidence="3">Cofactor biosynthesis; riboflavin biosynthesis; 5-amino-6-(D-ribitylamino)uracil from GTP: step 3/4.</text>
</comment>
<comment type="function">
    <text evidence="1">Converts 2,5-diamino-6-(ribosylamino)-4(3h)-pyrimidinone 5'-phosphate into 5-amino-6-(ribosylamino)-2,4(1h,3h)-pyrimidinedione 5'-phosphate.</text>
</comment>
<dbReference type="NCBIfam" id="TIGR00326">
    <property type="entry name" value="eubact_ribD"/>
    <property type="match status" value="1"/>
</dbReference>
<dbReference type="InterPro" id="IPR004794">
    <property type="entry name" value="Eubact_RibD"/>
</dbReference>
<evidence type="ECO:0000256" key="8">
    <source>
        <dbReference type="ARBA" id="ARBA00019930"/>
    </source>
</evidence>
<evidence type="ECO:0000256" key="7">
    <source>
        <dbReference type="ARBA" id="ARBA00013173"/>
    </source>
</evidence>
<keyword evidence="9" id="KW-0511">Multifunctional enzyme</keyword>
<sequence length="333" mass="37669">MNYEFYMNLAINKAWEYQGLTYPNPAVGSVVVNSNGKILSCEAHKASGYSHSELESIKVAYEQVTGVVLNDLTPTQLHNYLIDNHKDIFEGACIYVTLEPCNHFGKTPACSNLIHQLKFAKVVIGSLDDNKIASGGKEYLISKNVEVKTGILKARTDELLYPFKKWQEDRFVFFKLAQNINGNCTINKNISSNESKLLVHKLRSKIDLLVIGGNTVRRDKPALDTRLLKNSTHNPDVLILSNEKKFDTTNIPLFSVPNRKVYIANNLKLLDNYNFIMIEGTKGMLKACKDIVDMNLTFLNTDYSSVGENINIDLEQKLIYSYTNEDNIITWSK</sequence>
<dbReference type="Gene3D" id="3.40.140.10">
    <property type="entry name" value="Cytidine Deaminase, domain 2"/>
    <property type="match status" value="1"/>
</dbReference>
<comment type="similarity">
    <text evidence="4">In the N-terminal section; belongs to the cytidine and deoxycytidylate deaminase family.</text>
</comment>
<keyword evidence="11" id="KW-0378">Hydrolase</keyword>
<dbReference type="GO" id="GO:0008703">
    <property type="term" value="F:5-amino-6-(5-phosphoribosylamino)uracil reductase activity"/>
    <property type="evidence" value="ECO:0007669"/>
    <property type="project" value="UniProtKB-EC"/>
</dbReference>
<dbReference type="PROSITE" id="PS51747">
    <property type="entry name" value="CYT_DCMP_DEAMINASES_2"/>
    <property type="match status" value="1"/>
</dbReference>
<dbReference type="Pfam" id="PF01872">
    <property type="entry name" value="RibD_C"/>
    <property type="match status" value="1"/>
</dbReference>
<dbReference type="GO" id="GO:0008835">
    <property type="term" value="F:diaminohydroxyphosphoribosylaminopyrimidine deaminase activity"/>
    <property type="evidence" value="ECO:0007669"/>
    <property type="project" value="UniProtKB-EC"/>
</dbReference>
<evidence type="ECO:0000256" key="9">
    <source>
        <dbReference type="ARBA" id="ARBA00023268"/>
    </source>
</evidence>
<dbReference type="CDD" id="cd01284">
    <property type="entry name" value="Riboflavin_deaminase-reductase"/>
    <property type="match status" value="1"/>
</dbReference>
<reference evidence="11" key="1">
    <citation type="submission" date="2020-01" db="EMBL/GenBank/DDBJ databases">
        <authorList>
            <person name="Meier V. D."/>
            <person name="Meier V D."/>
        </authorList>
    </citation>
    <scope>NUCLEOTIDE SEQUENCE</scope>
    <source>
        <strain evidence="11">HLG_WM_MAG_12</strain>
    </source>
</reference>
<name>A0A6S6ST68_9BACT</name>
<evidence type="ECO:0000256" key="6">
    <source>
        <dbReference type="ARBA" id="ARBA00012766"/>
    </source>
</evidence>
<evidence type="ECO:0000256" key="3">
    <source>
        <dbReference type="ARBA" id="ARBA00004910"/>
    </source>
</evidence>
<accession>A0A6S6ST68</accession>
<organism evidence="11">
    <name type="scientific">uncultured Campylobacterales bacterium</name>
    <dbReference type="NCBI Taxonomy" id="352960"/>
    <lineage>
        <taxon>Bacteria</taxon>
        <taxon>Pseudomonadati</taxon>
        <taxon>Campylobacterota</taxon>
        <taxon>Epsilonproteobacteria</taxon>
        <taxon>Campylobacterales</taxon>
        <taxon>environmental samples</taxon>
    </lineage>
</organism>
<dbReference type="SUPFAM" id="SSF53597">
    <property type="entry name" value="Dihydrofolate reductase-like"/>
    <property type="match status" value="1"/>
</dbReference>
<dbReference type="AlphaFoldDB" id="A0A6S6ST68"/>
<dbReference type="EC" id="3.5.4.26" evidence="6"/>
<dbReference type="InterPro" id="IPR024072">
    <property type="entry name" value="DHFR-like_dom_sf"/>
</dbReference>
<dbReference type="InterPro" id="IPR016193">
    <property type="entry name" value="Cytidine_deaminase-like"/>
</dbReference>
<dbReference type="SUPFAM" id="SSF53927">
    <property type="entry name" value="Cytidine deaminase-like"/>
    <property type="match status" value="1"/>
</dbReference>
<comment type="similarity">
    <text evidence="5">In the C-terminal section; belongs to the HTP reductase family.</text>
</comment>
<gene>
    <name evidence="11" type="ORF">HELGO_WM13624</name>
</gene>
<evidence type="ECO:0000256" key="4">
    <source>
        <dbReference type="ARBA" id="ARBA00005259"/>
    </source>
</evidence>
<proteinExistence type="inferred from homology"/>
<comment type="pathway">
    <text evidence="2">Cofactor biosynthesis; riboflavin biosynthesis; 5-amino-6-(D-ribitylamino)uracil from GTP: step 2/4.</text>
</comment>
<dbReference type="Pfam" id="PF00383">
    <property type="entry name" value="dCMP_cyt_deam_1"/>
    <property type="match status" value="1"/>
</dbReference>
<dbReference type="InterPro" id="IPR002125">
    <property type="entry name" value="CMP_dCMP_dom"/>
</dbReference>